<proteinExistence type="predicted"/>
<dbReference type="EMBL" id="LAZR01022831">
    <property type="protein sequence ID" value="KKL80513.1"/>
    <property type="molecule type" value="Genomic_DNA"/>
</dbReference>
<name>A0A0F9F2F0_9ZZZZ</name>
<sequence>MAITHLSDGGPDGWLLGQSSTDKGGFWGLATTIVRPTLTPVSS</sequence>
<organism evidence="1">
    <name type="scientific">marine sediment metagenome</name>
    <dbReference type="NCBI Taxonomy" id="412755"/>
    <lineage>
        <taxon>unclassified sequences</taxon>
        <taxon>metagenomes</taxon>
        <taxon>ecological metagenomes</taxon>
    </lineage>
</organism>
<dbReference type="AlphaFoldDB" id="A0A0F9F2F0"/>
<comment type="caution">
    <text evidence="1">The sequence shown here is derived from an EMBL/GenBank/DDBJ whole genome shotgun (WGS) entry which is preliminary data.</text>
</comment>
<feature type="non-terminal residue" evidence="1">
    <location>
        <position position="43"/>
    </location>
</feature>
<accession>A0A0F9F2F0</accession>
<protein>
    <submittedName>
        <fullName evidence="1">Uncharacterized protein</fullName>
    </submittedName>
</protein>
<evidence type="ECO:0000313" key="1">
    <source>
        <dbReference type="EMBL" id="KKL80513.1"/>
    </source>
</evidence>
<reference evidence="1" key="1">
    <citation type="journal article" date="2015" name="Nature">
        <title>Complex archaea that bridge the gap between prokaryotes and eukaryotes.</title>
        <authorList>
            <person name="Spang A."/>
            <person name="Saw J.H."/>
            <person name="Jorgensen S.L."/>
            <person name="Zaremba-Niedzwiedzka K."/>
            <person name="Martijn J."/>
            <person name="Lind A.E."/>
            <person name="van Eijk R."/>
            <person name="Schleper C."/>
            <person name="Guy L."/>
            <person name="Ettema T.J."/>
        </authorList>
    </citation>
    <scope>NUCLEOTIDE SEQUENCE</scope>
</reference>
<gene>
    <name evidence="1" type="ORF">LCGC14_2004030</name>
</gene>